<name>A0A1B7TFP0_9ASCO</name>
<feature type="region of interest" description="Disordered" evidence="1">
    <location>
        <begin position="1"/>
        <end position="102"/>
    </location>
</feature>
<sequence>MDSIKSENRKKFQQSQKYNNNKNKKYKYKHGITAEGKNKTFNQQSTENSSSNSEREDNESNNDDKNIEEDIDVDEKLQFVKNKKKASNNAARYDQVFDEDTEEYKQQQKLMKELDDAEYQRQLKLQNEYIEKNYKNKKEPDDRVLRTPDRLMNMTTEEMNNLLLSKDKKDDFKSKLFNEVKKDKQEEIEDKNDNKTDNSVKTKSFIDSRNSKIPTIPIALTKTNGETKPKKNKNIAVMASEDFLDSII</sequence>
<gene>
    <name evidence="2" type="ORF">HANVADRAFT_52286</name>
</gene>
<evidence type="ECO:0000256" key="1">
    <source>
        <dbReference type="SAM" id="MobiDB-lite"/>
    </source>
</evidence>
<dbReference type="OrthoDB" id="3973467at2759"/>
<reference evidence="3" key="1">
    <citation type="journal article" date="2016" name="Proc. Natl. Acad. Sci. U.S.A.">
        <title>Comparative genomics of biotechnologically important yeasts.</title>
        <authorList>
            <person name="Riley R."/>
            <person name="Haridas S."/>
            <person name="Wolfe K.H."/>
            <person name="Lopes M.R."/>
            <person name="Hittinger C.T."/>
            <person name="Goeker M."/>
            <person name="Salamov A.A."/>
            <person name="Wisecaver J.H."/>
            <person name="Long T.M."/>
            <person name="Calvey C.H."/>
            <person name="Aerts A.L."/>
            <person name="Barry K.W."/>
            <person name="Choi C."/>
            <person name="Clum A."/>
            <person name="Coughlan A.Y."/>
            <person name="Deshpande S."/>
            <person name="Douglass A.P."/>
            <person name="Hanson S.J."/>
            <person name="Klenk H.-P."/>
            <person name="LaButti K.M."/>
            <person name="Lapidus A."/>
            <person name="Lindquist E.A."/>
            <person name="Lipzen A.M."/>
            <person name="Meier-Kolthoff J.P."/>
            <person name="Ohm R.A."/>
            <person name="Otillar R.P."/>
            <person name="Pangilinan J.L."/>
            <person name="Peng Y."/>
            <person name="Rokas A."/>
            <person name="Rosa C.A."/>
            <person name="Scheuner C."/>
            <person name="Sibirny A.A."/>
            <person name="Slot J.C."/>
            <person name="Stielow J.B."/>
            <person name="Sun H."/>
            <person name="Kurtzman C.P."/>
            <person name="Blackwell M."/>
            <person name="Grigoriev I.V."/>
            <person name="Jeffries T.W."/>
        </authorList>
    </citation>
    <scope>NUCLEOTIDE SEQUENCE [LARGE SCALE GENOMIC DNA]</scope>
    <source>
        <strain evidence="3">NRRL Y-1626</strain>
    </source>
</reference>
<proteinExistence type="predicted"/>
<dbReference type="EMBL" id="LXPE01000008">
    <property type="protein sequence ID" value="OBA27556.1"/>
    <property type="molecule type" value="Genomic_DNA"/>
</dbReference>
<feature type="region of interest" description="Disordered" evidence="1">
    <location>
        <begin position="179"/>
        <end position="208"/>
    </location>
</feature>
<feature type="compositionally biased region" description="Basic and acidic residues" evidence="1">
    <location>
        <begin position="1"/>
        <end position="10"/>
    </location>
</feature>
<evidence type="ECO:0000313" key="3">
    <source>
        <dbReference type="Proteomes" id="UP000092321"/>
    </source>
</evidence>
<keyword evidence="3" id="KW-1185">Reference proteome</keyword>
<comment type="caution">
    <text evidence="2">The sequence shown here is derived from an EMBL/GenBank/DDBJ whole genome shotgun (WGS) entry which is preliminary data.</text>
</comment>
<dbReference type="Proteomes" id="UP000092321">
    <property type="component" value="Unassembled WGS sequence"/>
</dbReference>
<organism evidence="2 3">
    <name type="scientific">Hanseniaspora valbyensis NRRL Y-1626</name>
    <dbReference type="NCBI Taxonomy" id="766949"/>
    <lineage>
        <taxon>Eukaryota</taxon>
        <taxon>Fungi</taxon>
        <taxon>Dikarya</taxon>
        <taxon>Ascomycota</taxon>
        <taxon>Saccharomycotina</taxon>
        <taxon>Saccharomycetes</taxon>
        <taxon>Saccharomycodales</taxon>
        <taxon>Saccharomycodaceae</taxon>
        <taxon>Hanseniaspora</taxon>
    </lineage>
</organism>
<evidence type="ECO:0000313" key="2">
    <source>
        <dbReference type="EMBL" id="OBA27556.1"/>
    </source>
</evidence>
<protein>
    <submittedName>
        <fullName evidence="2">Uncharacterized protein</fullName>
    </submittedName>
</protein>
<feature type="compositionally biased region" description="Acidic residues" evidence="1">
    <location>
        <begin position="56"/>
        <end position="73"/>
    </location>
</feature>
<accession>A0A1B7TFP0</accession>
<dbReference type="AlphaFoldDB" id="A0A1B7TFP0"/>